<evidence type="ECO:0000313" key="7">
    <source>
        <dbReference type="EMBL" id="QHB99860.1"/>
    </source>
</evidence>
<dbReference type="InterPro" id="IPR003339">
    <property type="entry name" value="ABC/ECF_trnsptr_transmembrane"/>
</dbReference>
<dbReference type="EMBL" id="CP047156">
    <property type="protein sequence ID" value="QHB99860.1"/>
    <property type="molecule type" value="Genomic_DNA"/>
</dbReference>
<dbReference type="AlphaFoldDB" id="A0A7L4YKS8"/>
<evidence type="ECO:0000313" key="8">
    <source>
        <dbReference type="Proteomes" id="UP000463857"/>
    </source>
</evidence>
<dbReference type="RefSeq" id="WP_159543852.1">
    <property type="nucleotide sequence ID" value="NZ_CP047156.1"/>
</dbReference>
<keyword evidence="8" id="KW-1185">Reference proteome</keyword>
<dbReference type="InterPro" id="IPR012809">
    <property type="entry name" value="ECF_CbiQ"/>
</dbReference>
<dbReference type="GO" id="GO:0006824">
    <property type="term" value="P:cobalt ion transport"/>
    <property type="evidence" value="ECO:0007669"/>
    <property type="project" value="InterPro"/>
</dbReference>
<evidence type="ECO:0000256" key="3">
    <source>
        <dbReference type="ARBA" id="ARBA00022692"/>
    </source>
</evidence>
<dbReference type="InParanoid" id="A0A7L4YKS8"/>
<dbReference type="CDD" id="cd16914">
    <property type="entry name" value="EcfT"/>
    <property type="match status" value="1"/>
</dbReference>
<evidence type="ECO:0000256" key="4">
    <source>
        <dbReference type="ARBA" id="ARBA00022989"/>
    </source>
</evidence>
<organism evidence="7 8">
    <name type="scientific">Epidermidibacterium keratini</name>
    <dbReference type="NCBI Taxonomy" id="1891644"/>
    <lineage>
        <taxon>Bacteria</taxon>
        <taxon>Bacillati</taxon>
        <taxon>Actinomycetota</taxon>
        <taxon>Actinomycetes</taxon>
        <taxon>Sporichthyales</taxon>
        <taxon>Sporichthyaceae</taxon>
        <taxon>Epidermidibacterium</taxon>
    </lineage>
</organism>
<dbReference type="InterPro" id="IPR052770">
    <property type="entry name" value="Cobalt_transport_CbiQ"/>
</dbReference>
<dbReference type="NCBIfam" id="TIGR02454">
    <property type="entry name" value="ECF_T_CbiQ"/>
    <property type="match status" value="1"/>
</dbReference>
<protein>
    <submittedName>
        <fullName evidence="7">Cobalt ECF transporter T component CbiQ</fullName>
    </submittedName>
</protein>
<accession>A0A7L4YKS8</accession>
<proteinExistence type="predicted"/>
<gene>
    <name evidence="7" type="primary">cbiQ</name>
    <name evidence="7" type="ORF">EK0264_05895</name>
</gene>
<dbReference type="PANTHER" id="PTHR43723">
    <property type="entry name" value="COBALT TRANSPORT PROTEIN CBIQ"/>
    <property type="match status" value="1"/>
</dbReference>
<reference evidence="7 8" key="1">
    <citation type="journal article" date="2018" name="Int. J. Syst. Evol. Microbiol.">
        <title>Epidermidibacterium keratini gen. nov., sp. nov., a member of the family Sporichthyaceae, isolated from keratin epidermis.</title>
        <authorList>
            <person name="Lee D.G."/>
            <person name="Trujillo M.E."/>
            <person name="Kang S."/>
            <person name="Nam J.J."/>
            <person name="Kim Y.J."/>
        </authorList>
    </citation>
    <scope>NUCLEOTIDE SEQUENCE [LARGE SCALE GENOMIC DNA]</scope>
    <source>
        <strain evidence="7 8">EPI-7</strain>
    </source>
</reference>
<feature type="transmembrane region" description="Helical" evidence="6">
    <location>
        <begin position="102"/>
        <end position="124"/>
    </location>
</feature>
<evidence type="ECO:0000256" key="2">
    <source>
        <dbReference type="ARBA" id="ARBA00022475"/>
    </source>
</evidence>
<name>A0A7L4YKS8_9ACTN</name>
<dbReference type="OrthoDB" id="4407546at2"/>
<feature type="transmembrane region" description="Helical" evidence="6">
    <location>
        <begin position="230"/>
        <end position="249"/>
    </location>
</feature>
<evidence type="ECO:0000256" key="6">
    <source>
        <dbReference type="SAM" id="Phobius"/>
    </source>
</evidence>
<dbReference type="Pfam" id="PF02361">
    <property type="entry name" value="CbiQ"/>
    <property type="match status" value="1"/>
</dbReference>
<keyword evidence="3 6" id="KW-0812">Transmembrane</keyword>
<sequence>MSGRLAIDEAAWASPWRTRPVAEKLLLALGLVACAVVLPPWPGVVLAGVCALVALLMVARVPARLLARSLRAPLAFIAIGSLTVLVTVQLDDGLSLAITEQSVYDAVVLAGRALAGTLGVYLLAATTPMGDLLASMRRIGVPAACVEVASVTYRMVFTLLVSTRQIREAQAARLGYSGYRRSVHSAGGLTAATLVRSWDRARRLEEGLAGRGYDGTLPTLPRSQATSMPFVLLSAFVIVAVAGLGAWGGGQWGI</sequence>
<feature type="transmembrane region" description="Helical" evidence="6">
    <location>
        <begin position="21"/>
        <end position="38"/>
    </location>
</feature>
<dbReference type="Proteomes" id="UP000463857">
    <property type="component" value="Chromosome"/>
</dbReference>
<comment type="subcellular location">
    <subcellularLocation>
        <location evidence="1">Cell membrane</location>
        <topology evidence="1">Multi-pass membrane protein</topology>
    </subcellularLocation>
</comment>
<keyword evidence="5 6" id="KW-0472">Membrane</keyword>
<keyword evidence="2" id="KW-1003">Cell membrane</keyword>
<keyword evidence="4 6" id="KW-1133">Transmembrane helix</keyword>
<dbReference type="PANTHER" id="PTHR43723:SF1">
    <property type="entry name" value="COBALT TRANSPORT PROTEIN CBIQ"/>
    <property type="match status" value="1"/>
</dbReference>
<feature type="transmembrane region" description="Helical" evidence="6">
    <location>
        <begin position="70"/>
        <end position="90"/>
    </location>
</feature>
<evidence type="ECO:0000256" key="5">
    <source>
        <dbReference type="ARBA" id="ARBA00023136"/>
    </source>
</evidence>
<dbReference type="GO" id="GO:0043190">
    <property type="term" value="C:ATP-binding cassette (ABC) transporter complex"/>
    <property type="evidence" value="ECO:0007669"/>
    <property type="project" value="InterPro"/>
</dbReference>
<dbReference type="KEGG" id="eke:EK0264_05895"/>
<evidence type="ECO:0000256" key="1">
    <source>
        <dbReference type="ARBA" id="ARBA00004651"/>
    </source>
</evidence>